<organism evidence="1">
    <name type="scientific">Arundo donax</name>
    <name type="common">Giant reed</name>
    <name type="synonym">Donax arundinaceus</name>
    <dbReference type="NCBI Taxonomy" id="35708"/>
    <lineage>
        <taxon>Eukaryota</taxon>
        <taxon>Viridiplantae</taxon>
        <taxon>Streptophyta</taxon>
        <taxon>Embryophyta</taxon>
        <taxon>Tracheophyta</taxon>
        <taxon>Spermatophyta</taxon>
        <taxon>Magnoliopsida</taxon>
        <taxon>Liliopsida</taxon>
        <taxon>Poales</taxon>
        <taxon>Poaceae</taxon>
        <taxon>PACMAD clade</taxon>
        <taxon>Arundinoideae</taxon>
        <taxon>Arundineae</taxon>
        <taxon>Arundo</taxon>
    </lineage>
</organism>
<accession>A0A0A9A3B2</accession>
<dbReference type="AlphaFoldDB" id="A0A0A9A3B2"/>
<sequence>MLSPPFGDFSCGTISASSDFAGEAATRLCKEQTARGDSG</sequence>
<dbReference type="EMBL" id="GBRH01256363">
    <property type="protein sequence ID" value="JAD41532.1"/>
    <property type="molecule type" value="Transcribed_RNA"/>
</dbReference>
<protein>
    <submittedName>
        <fullName evidence="1">Uncharacterized protein</fullName>
    </submittedName>
</protein>
<reference evidence="1" key="1">
    <citation type="submission" date="2014-09" db="EMBL/GenBank/DDBJ databases">
        <authorList>
            <person name="Magalhaes I.L.F."/>
            <person name="Oliveira U."/>
            <person name="Santos F.R."/>
            <person name="Vidigal T.H.D.A."/>
            <person name="Brescovit A.D."/>
            <person name="Santos A.J."/>
        </authorList>
    </citation>
    <scope>NUCLEOTIDE SEQUENCE</scope>
    <source>
        <tissue evidence="1">Shoot tissue taken approximately 20 cm above the soil surface</tissue>
    </source>
</reference>
<proteinExistence type="predicted"/>
<name>A0A0A9A3B2_ARUDO</name>
<reference evidence="1" key="2">
    <citation type="journal article" date="2015" name="Data Brief">
        <title>Shoot transcriptome of the giant reed, Arundo donax.</title>
        <authorList>
            <person name="Barrero R.A."/>
            <person name="Guerrero F.D."/>
            <person name="Moolhuijzen P."/>
            <person name="Goolsby J.A."/>
            <person name="Tidwell J."/>
            <person name="Bellgard S.E."/>
            <person name="Bellgard M.I."/>
        </authorList>
    </citation>
    <scope>NUCLEOTIDE SEQUENCE</scope>
    <source>
        <tissue evidence="1">Shoot tissue taken approximately 20 cm above the soil surface</tissue>
    </source>
</reference>
<evidence type="ECO:0000313" key="1">
    <source>
        <dbReference type="EMBL" id="JAD41532.1"/>
    </source>
</evidence>